<evidence type="ECO:0000313" key="2">
    <source>
        <dbReference type="Proteomes" id="UP000295197"/>
    </source>
</evidence>
<organism evidence="1 2">
    <name type="scientific">Sphingobacterium alimentarium</name>
    <dbReference type="NCBI Taxonomy" id="797292"/>
    <lineage>
        <taxon>Bacteria</taxon>
        <taxon>Pseudomonadati</taxon>
        <taxon>Bacteroidota</taxon>
        <taxon>Sphingobacteriia</taxon>
        <taxon>Sphingobacteriales</taxon>
        <taxon>Sphingobacteriaceae</taxon>
        <taxon>Sphingobacterium</taxon>
    </lineage>
</organism>
<name>A0A4R3VZ09_9SPHI</name>
<proteinExistence type="predicted"/>
<comment type="caution">
    <text evidence="1">The sequence shown here is derived from an EMBL/GenBank/DDBJ whole genome shotgun (WGS) entry which is preliminary data.</text>
</comment>
<gene>
    <name evidence="1" type="ORF">EDC17_101111</name>
</gene>
<dbReference type="Proteomes" id="UP000295197">
    <property type="component" value="Unassembled WGS sequence"/>
</dbReference>
<evidence type="ECO:0000313" key="1">
    <source>
        <dbReference type="EMBL" id="TCV17094.1"/>
    </source>
</evidence>
<reference evidence="1 2" key="1">
    <citation type="submission" date="2019-03" db="EMBL/GenBank/DDBJ databases">
        <title>Genomic Encyclopedia of Type Strains, Phase IV (KMG-IV): sequencing the most valuable type-strain genomes for metagenomic binning, comparative biology and taxonomic classification.</title>
        <authorList>
            <person name="Goeker M."/>
        </authorList>
    </citation>
    <scope>NUCLEOTIDE SEQUENCE [LARGE SCALE GENOMIC DNA]</scope>
    <source>
        <strain evidence="1 2">DSM 22362</strain>
    </source>
</reference>
<accession>A0A4R3VZ09</accession>
<sequence length="144" mass="17236">MAPGWVYTDAEIRILTLVKNRIKSEFKSKGIEITGGIFIKPKPKNSRLDLFEINGTLHKRESFQRITKEFIMSVNLNYQDTEKERVLDYTEFLYYTLIDSVLTKNLIFRRYYQNMEFQTFRISPYLWLGNCPFYITHTSKLKLI</sequence>
<dbReference type="EMBL" id="SMBZ01000011">
    <property type="protein sequence ID" value="TCV17094.1"/>
    <property type="molecule type" value="Genomic_DNA"/>
</dbReference>
<dbReference type="AlphaFoldDB" id="A0A4R3VZ09"/>
<protein>
    <submittedName>
        <fullName evidence="1">Uncharacterized protein</fullName>
    </submittedName>
</protein>
<keyword evidence="2" id="KW-1185">Reference proteome</keyword>